<organism evidence="3 4">
    <name type="scientific">Conexibacter stalactiti</name>
    <dbReference type="NCBI Taxonomy" id="1940611"/>
    <lineage>
        <taxon>Bacteria</taxon>
        <taxon>Bacillati</taxon>
        <taxon>Actinomycetota</taxon>
        <taxon>Thermoleophilia</taxon>
        <taxon>Solirubrobacterales</taxon>
        <taxon>Conexibacteraceae</taxon>
        <taxon>Conexibacter</taxon>
    </lineage>
</organism>
<evidence type="ECO:0000313" key="4">
    <source>
        <dbReference type="Proteomes" id="UP001284601"/>
    </source>
</evidence>
<reference evidence="3 4" key="2">
    <citation type="submission" date="2023-10" db="EMBL/GenBank/DDBJ databases">
        <authorList>
            <person name="Han X.F."/>
        </authorList>
    </citation>
    <scope>NUCLEOTIDE SEQUENCE [LARGE SCALE GENOMIC DNA]</scope>
    <source>
        <strain evidence="3 4">KCTC 39840</strain>
    </source>
</reference>
<keyword evidence="1" id="KW-0694">RNA-binding</keyword>
<name>A0ABU4HVB1_9ACTN</name>
<keyword evidence="4" id="KW-1185">Reference proteome</keyword>
<dbReference type="Gene3D" id="3.10.290.10">
    <property type="entry name" value="RNA-binding S4 domain"/>
    <property type="match status" value="1"/>
</dbReference>
<reference evidence="4" key="1">
    <citation type="submission" date="2023-07" db="EMBL/GenBank/DDBJ databases">
        <title>Conexibacter stalactiti sp. nov., isolated from stalactites in a lava cave and emended description of the genus Conexibacter.</title>
        <authorList>
            <person name="Lee S.D."/>
        </authorList>
    </citation>
    <scope>NUCLEOTIDE SEQUENCE [LARGE SCALE GENOMIC DNA]</scope>
    <source>
        <strain evidence="4">KCTC 39840</strain>
    </source>
</reference>
<dbReference type="RefSeq" id="WP_318599615.1">
    <property type="nucleotide sequence ID" value="NZ_JAWSTH010000076.1"/>
</dbReference>
<dbReference type="Proteomes" id="UP001284601">
    <property type="component" value="Unassembled WGS sequence"/>
</dbReference>
<dbReference type="PROSITE" id="PS50889">
    <property type="entry name" value="S4"/>
    <property type="match status" value="1"/>
</dbReference>
<protein>
    <submittedName>
        <fullName evidence="3">RNA-binding S4 domain-containing protein</fullName>
    </submittedName>
</protein>
<evidence type="ECO:0000256" key="2">
    <source>
        <dbReference type="SAM" id="MobiDB-lite"/>
    </source>
</evidence>
<evidence type="ECO:0000313" key="3">
    <source>
        <dbReference type="EMBL" id="MDW5597150.1"/>
    </source>
</evidence>
<proteinExistence type="predicted"/>
<dbReference type="InterPro" id="IPR036986">
    <property type="entry name" value="S4_RNA-bd_sf"/>
</dbReference>
<dbReference type="SUPFAM" id="SSF55174">
    <property type="entry name" value="Alpha-L RNA-binding motif"/>
    <property type="match status" value="1"/>
</dbReference>
<evidence type="ECO:0000256" key="1">
    <source>
        <dbReference type="PROSITE-ProRule" id="PRU00182"/>
    </source>
</evidence>
<gene>
    <name evidence="3" type="ORF">R7226_22580</name>
</gene>
<accession>A0ABU4HVB1</accession>
<sequence length="128" mass="13376">MDKSLEAVPADAWLWAARLVKTRAAGAEAIAEGRVTSAGEPLAADAEVRRGDRLELRVGESTTRVVVRGVARLRGPERLAARLYQPVDEDGQPLAGGAGAAGAVGATKAERRRLQQAANVRSGQGPRA</sequence>
<dbReference type="EMBL" id="JAWSTH010000076">
    <property type="protein sequence ID" value="MDW5597150.1"/>
    <property type="molecule type" value="Genomic_DNA"/>
</dbReference>
<feature type="region of interest" description="Disordered" evidence="2">
    <location>
        <begin position="88"/>
        <end position="128"/>
    </location>
</feature>
<comment type="caution">
    <text evidence="3">The sequence shown here is derived from an EMBL/GenBank/DDBJ whole genome shotgun (WGS) entry which is preliminary data.</text>
</comment>